<keyword evidence="1" id="KW-0472">Membrane</keyword>
<name>A0A2N0SYL5_BIFLN</name>
<dbReference type="EMBL" id="PJDT01000031">
    <property type="protein sequence ID" value="PKC86881.1"/>
    <property type="molecule type" value="Genomic_DNA"/>
</dbReference>
<dbReference type="Proteomes" id="UP000232654">
    <property type="component" value="Unassembled WGS sequence"/>
</dbReference>
<accession>A0A2N0SYL5</accession>
<feature type="transmembrane region" description="Helical" evidence="1">
    <location>
        <begin position="20"/>
        <end position="41"/>
    </location>
</feature>
<evidence type="ECO:0000313" key="2">
    <source>
        <dbReference type="EMBL" id="PKC86881.1"/>
    </source>
</evidence>
<dbReference type="RefSeq" id="WP_229056050.1">
    <property type="nucleotide sequence ID" value="NZ_CAXUAF010000007.1"/>
</dbReference>
<keyword evidence="1" id="KW-1133">Transmembrane helix</keyword>
<reference evidence="2 3" key="1">
    <citation type="submission" date="2017-12" db="EMBL/GenBank/DDBJ databases">
        <title>Bifidobacterium longum APC/DPC strains.</title>
        <authorList>
            <person name="Arboleya S."/>
        </authorList>
    </citation>
    <scope>NUCLEOTIDE SEQUENCE [LARGE SCALE GENOMIC DNA]</scope>
    <source>
        <strain evidence="2 3">APC1503</strain>
    </source>
</reference>
<proteinExistence type="predicted"/>
<comment type="caution">
    <text evidence="2">The sequence shown here is derived from an EMBL/GenBank/DDBJ whole genome shotgun (WGS) entry which is preliminary data.</text>
</comment>
<dbReference type="AlphaFoldDB" id="A0A2N0SYL5"/>
<evidence type="ECO:0000256" key="1">
    <source>
        <dbReference type="SAM" id="Phobius"/>
    </source>
</evidence>
<feature type="transmembrane region" description="Helical" evidence="1">
    <location>
        <begin position="53"/>
        <end position="72"/>
    </location>
</feature>
<keyword evidence="1" id="KW-0812">Transmembrane</keyword>
<organism evidence="2 3">
    <name type="scientific">Bifidobacterium longum</name>
    <dbReference type="NCBI Taxonomy" id="216816"/>
    <lineage>
        <taxon>Bacteria</taxon>
        <taxon>Bacillati</taxon>
        <taxon>Actinomycetota</taxon>
        <taxon>Actinomycetes</taxon>
        <taxon>Bifidobacteriales</taxon>
        <taxon>Bifidobacteriaceae</taxon>
        <taxon>Bifidobacterium</taxon>
    </lineage>
</organism>
<gene>
    <name evidence="2" type="ORF">APC1503_2033</name>
</gene>
<protein>
    <submittedName>
        <fullName evidence="2">Uncharacterized protein</fullName>
    </submittedName>
</protein>
<sequence length="153" mass="17087">MMVDYSDWLNSLPGEFHLNTGWFLVIAIVSVSVMFLILARCRDLTDSLGWEKCQACITSLIIAAWAIGLLWLSTTTGTEPQYLTFTEKTERTFNVSHLRCENIGGCPSKKLPEDRTEATWLQGNRYVKGWILVDGNKVGLVGSNGILLTVKES</sequence>
<evidence type="ECO:0000313" key="3">
    <source>
        <dbReference type="Proteomes" id="UP000232654"/>
    </source>
</evidence>